<gene>
    <name evidence="2" type="ORF">O0I10_012820</name>
</gene>
<name>A0AAD7URZ0_9FUNG</name>
<dbReference type="AlphaFoldDB" id="A0AAD7URZ0"/>
<keyword evidence="3" id="KW-1185">Reference proteome</keyword>
<dbReference type="GeneID" id="83220154"/>
<comment type="caution">
    <text evidence="2">The sequence shown here is derived from an EMBL/GenBank/DDBJ whole genome shotgun (WGS) entry which is preliminary data.</text>
</comment>
<sequence>MAGSPNERTIEQVANELVLLANRAGPSDLVSLMASLHARLKISIQHHGKGNRRSYQLTKRGTAAVVDLPPDLAETVEDENGSRDGGISAAGDTNSNMDGTGASVDVDTSIACGSGDVDTSIACASEDTSSVNADMDDPKAGTASEHVASHQRDDADVEAMNENPTKRRRVCAAAASGTIATYSQSALSGTSTTVTKARRAKPVPRYVLDDYQKAICLLIPLEEVVDLDSDEIMERLEDYFEE</sequence>
<evidence type="ECO:0000313" key="3">
    <source>
        <dbReference type="Proteomes" id="UP001234581"/>
    </source>
</evidence>
<accession>A0AAD7URZ0</accession>
<dbReference type="Proteomes" id="UP001234581">
    <property type="component" value="Unassembled WGS sequence"/>
</dbReference>
<dbReference type="RefSeq" id="XP_058336528.1">
    <property type="nucleotide sequence ID" value="XM_058492707.1"/>
</dbReference>
<dbReference type="EMBL" id="JARTCD010000162">
    <property type="protein sequence ID" value="KAJ8651614.1"/>
    <property type="molecule type" value="Genomic_DNA"/>
</dbReference>
<evidence type="ECO:0000313" key="2">
    <source>
        <dbReference type="EMBL" id="KAJ8651614.1"/>
    </source>
</evidence>
<organism evidence="2 3">
    <name type="scientific">Lichtheimia ornata</name>
    <dbReference type="NCBI Taxonomy" id="688661"/>
    <lineage>
        <taxon>Eukaryota</taxon>
        <taxon>Fungi</taxon>
        <taxon>Fungi incertae sedis</taxon>
        <taxon>Mucoromycota</taxon>
        <taxon>Mucoromycotina</taxon>
        <taxon>Mucoromycetes</taxon>
        <taxon>Mucorales</taxon>
        <taxon>Lichtheimiaceae</taxon>
        <taxon>Lichtheimia</taxon>
    </lineage>
</organism>
<feature type="region of interest" description="Disordered" evidence="1">
    <location>
        <begin position="75"/>
        <end position="102"/>
    </location>
</feature>
<protein>
    <submittedName>
        <fullName evidence="2">Uncharacterized protein</fullName>
    </submittedName>
</protein>
<reference evidence="2 3" key="1">
    <citation type="submission" date="2023-03" db="EMBL/GenBank/DDBJ databases">
        <title>Genome sequence of Lichtheimia ornata CBS 291.66.</title>
        <authorList>
            <person name="Mohabir J.T."/>
            <person name="Shea T.P."/>
            <person name="Kurbessoian T."/>
            <person name="Berby B."/>
            <person name="Fontaine J."/>
            <person name="Livny J."/>
            <person name="Gnirke A."/>
            <person name="Stajich J.E."/>
            <person name="Cuomo C.A."/>
        </authorList>
    </citation>
    <scope>NUCLEOTIDE SEQUENCE [LARGE SCALE GENOMIC DNA]</scope>
    <source>
        <strain evidence="2">CBS 291.66</strain>
    </source>
</reference>
<evidence type="ECO:0000256" key="1">
    <source>
        <dbReference type="SAM" id="MobiDB-lite"/>
    </source>
</evidence>
<feature type="region of interest" description="Disordered" evidence="1">
    <location>
        <begin position="129"/>
        <end position="154"/>
    </location>
</feature>
<proteinExistence type="predicted"/>